<organism evidence="5 6">
    <name type="scientific">Tetraparma gracilis</name>
    <dbReference type="NCBI Taxonomy" id="2962635"/>
    <lineage>
        <taxon>Eukaryota</taxon>
        <taxon>Sar</taxon>
        <taxon>Stramenopiles</taxon>
        <taxon>Ochrophyta</taxon>
        <taxon>Bolidophyceae</taxon>
        <taxon>Parmales</taxon>
        <taxon>Triparmaceae</taxon>
        <taxon>Tetraparma</taxon>
    </lineage>
</organism>
<dbReference type="PANTHER" id="PTHR13610">
    <property type="entry name" value="METHYLTRANSFERASE DOMAIN-CONTAINING PROTEIN"/>
    <property type="match status" value="1"/>
</dbReference>
<evidence type="ECO:0000313" key="6">
    <source>
        <dbReference type="Proteomes" id="UP001165060"/>
    </source>
</evidence>
<comment type="similarity">
    <text evidence="1">Belongs to the ANT/ATPSC lysine N-methyltransferase family.</text>
</comment>
<dbReference type="PANTHER" id="PTHR13610:SF11">
    <property type="entry name" value="METHYLTRANSFERASE DOMAIN-CONTAINING PROTEIN"/>
    <property type="match status" value="1"/>
</dbReference>
<evidence type="ECO:0000256" key="4">
    <source>
        <dbReference type="ARBA" id="ARBA00022691"/>
    </source>
</evidence>
<dbReference type="InterPro" id="IPR026170">
    <property type="entry name" value="FAM173A/B"/>
</dbReference>
<comment type="caution">
    <text evidence="5">The sequence shown here is derived from an EMBL/GenBank/DDBJ whole genome shotgun (WGS) entry which is preliminary data.</text>
</comment>
<name>A0ABQ6MCH4_9STRA</name>
<evidence type="ECO:0000256" key="3">
    <source>
        <dbReference type="ARBA" id="ARBA00022679"/>
    </source>
</evidence>
<gene>
    <name evidence="5" type="ORF">TeGR_g10114</name>
</gene>
<sequence>MPNVTILHEDATLSDLSSATLVFVYLVPAGLKAIEPKLRGILERGGRLASYMFSVPGWEPVGEEVVKGGCKVRFYDSTSLS</sequence>
<keyword evidence="4" id="KW-0949">S-adenosyl-L-methionine</keyword>
<dbReference type="EMBL" id="BRYB01000119">
    <property type="protein sequence ID" value="GMI23269.1"/>
    <property type="molecule type" value="Genomic_DNA"/>
</dbReference>
<proteinExistence type="inferred from homology"/>
<keyword evidence="6" id="KW-1185">Reference proteome</keyword>
<evidence type="ECO:0000256" key="2">
    <source>
        <dbReference type="ARBA" id="ARBA00022603"/>
    </source>
</evidence>
<accession>A0ABQ6MCH4</accession>
<protein>
    <submittedName>
        <fullName evidence="5">Uncharacterized protein</fullName>
    </submittedName>
</protein>
<keyword evidence="3" id="KW-0808">Transferase</keyword>
<evidence type="ECO:0000256" key="1">
    <source>
        <dbReference type="ARBA" id="ARBA00010633"/>
    </source>
</evidence>
<dbReference type="InterPro" id="IPR029063">
    <property type="entry name" value="SAM-dependent_MTases_sf"/>
</dbReference>
<keyword evidence="2" id="KW-0489">Methyltransferase</keyword>
<reference evidence="5 6" key="1">
    <citation type="journal article" date="2023" name="Commun. Biol.">
        <title>Genome analysis of Parmales, the sister group of diatoms, reveals the evolutionary specialization of diatoms from phago-mixotrophs to photoautotrophs.</title>
        <authorList>
            <person name="Ban H."/>
            <person name="Sato S."/>
            <person name="Yoshikawa S."/>
            <person name="Yamada K."/>
            <person name="Nakamura Y."/>
            <person name="Ichinomiya M."/>
            <person name="Sato N."/>
            <person name="Blanc-Mathieu R."/>
            <person name="Endo H."/>
            <person name="Kuwata A."/>
            <person name="Ogata H."/>
        </authorList>
    </citation>
    <scope>NUCLEOTIDE SEQUENCE [LARGE SCALE GENOMIC DNA]</scope>
</reference>
<evidence type="ECO:0000313" key="5">
    <source>
        <dbReference type="EMBL" id="GMI23269.1"/>
    </source>
</evidence>
<dbReference type="Proteomes" id="UP001165060">
    <property type="component" value="Unassembled WGS sequence"/>
</dbReference>
<dbReference type="Gene3D" id="3.40.50.150">
    <property type="entry name" value="Vaccinia Virus protein VP39"/>
    <property type="match status" value="1"/>
</dbReference>